<gene>
    <name evidence="2" type="ORF">ACFPZ3_24745</name>
</gene>
<sequence length="341" mass="35684">MSPVQADLTPELLPLLDGVLHLAWVRDEAGISGGACDADPDRARVRATGEYAQHVSHLSARDTLLTRGDPGGLTTVEPAGTPSFTPMSWMVGSGARDGDPVAVPAQTVLLGWDPPPPEKRWCVQTSVGTAAGDDGAQAGTAALLEVIERHVLTRGWRTGDILFERLDHLHEAVLPAGLLDALRGHSVKLSTVRVAGIGLDVVLALLYRSGGEALTCGAAAKPSTAHAVRHAAYEAVATRLALSRTRPSSALQGRERARGLAVAAAGPAHLAFVEARTIGEGDLRDGPPALPELADRLFGRQPAEVALPDAFGHVVRRVVCHRSEVFDPLTPSVDGLPCPVA</sequence>
<evidence type="ECO:0000313" key="2">
    <source>
        <dbReference type="EMBL" id="MFC5827092.1"/>
    </source>
</evidence>
<keyword evidence="3" id="KW-1185">Reference proteome</keyword>
<comment type="caution">
    <text evidence="2">The sequence shown here is derived from an EMBL/GenBank/DDBJ whole genome shotgun (WGS) entry which is preliminary data.</text>
</comment>
<dbReference type="EMBL" id="JBHSPA010000027">
    <property type="protein sequence ID" value="MFC5827092.1"/>
    <property type="molecule type" value="Genomic_DNA"/>
</dbReference>
<evidence type="ECO:0000259" key="1">
    <source>
        <dbReference type="PROSITE" id="PS51664"/>
    </source>
</evidence>
<proteinExistence type="predicted"/>
<evidence type="ECO:0000313" key="3">
    <source>
        <dbReference type="Proteomes" id="UP001596058"/>
    </source>
</evidence>
<organism evidence="2 3">
    <name type="scientific">Nonomuraea insulae</name>
    <dbReference type="NCBI Taxonomy" id="1616787"/>
    <lineage>
        <taxon>Bacteria</taxon>
        <taxon>Bacillati</taxon>
        <taxon>Actinomycetota</taxon>
        <taxon>Actinomycetes</taxon>
        <taxon>Streptosporangiales</taxon>
        <taxon>Streptosporangiaceae</taxon>
        <taxon>Nonomuraea</taxon>
    </lineage>
</organism>
<dbReference type="RefSeq" id="WP_379516592.1">
    <property type="nucleotide sequence ID" value="NZ_JBHSPA010000027.1"/>
</dbReference>
<feature type="domain" description="YcaO" evidence="1">
    <location>
        <begin position="35"/>
        <end position="341"/>
    </location>
</feature>
<dbReference type="Pfam" id="PF02624">
    <property type="entry name" value="YcaO"/>
    <property type="match status" value="1"/>
</dbReference>
<dbReference type="PROSITE" id="PS51664">
    <property type="entry name" value="YCAO"/>
    <property type="match status" value="1"/>
</dbReference>
<dbReference type="InterPro" id="IPR003776">
    <property type="entry name" value="YcaO-like_dom"/>
</dbReference>
<name>A0ABW1CPF0_9ACTN</name>
<accession>A0ABW1CPF0</accession>
<dbReference type="Gene3D" id="3.30.1330.230">
    <property type="match status" value="1"/>
</dbReference>
<reference evidence="3" key="1">
    <citation type="journal article" date="2019" name="Int. J. Syst. Evol. Microbiol.">
        <title>The Global Catalogue of Microorganisms (GCM) 10K type strain sequencing project: providing services to taxonomists for standard genome sequencing and annotation.</title>
        <authorList>
            <consortium name="The Broad Institute Genomics Platform"/>
            <consortium name="The Broad Institute Genome Sequencing Center for Infectious Disease"/>
            <person name="Wu L."/>
            <person name="Ma J."/>
        </authorList>
    </citation>
    <scope>NUCLEOTIDE SEQUENCE [LARGE SCALE GENOMIC DNA]</scope>
    <source>
        <strain evidence="3">CCUG 53903</strain>
    </source>
</reference>
<protein>
    <submittedName>
        <fullName evidence="2">YcaO-like family protein</fullName>
    </submittedName>
</protein>
<dbReference type="Proteomes" id="UP001596058">
    <property type="component" value="Unassembled WGS sequence"/>
</dbReference>